<protein>
    <submittedName>
        <fullName evidence="1">Uncharacterized protein</fullName>
    </submittedName>
</protein>
<comment type="caution">
    <text evidence="1">The sequence shown here is derived from an EMBL/GenBank/DDBJ whole genome shotgun (WGS) entry which is preliminary data.</text>
</comment>
<name>A0ACC2BLH0_DIPCM</name>
<dbReference type="Proteomes" id="UP001162992">
    <property type="component" value="Chromosome 14"/>
</dbReference>
<evidence type="ECO:0000313" key="1">
    <source>
        <dbReference type="EMBL" id="KAJ7530613.1"/>
    </source>
</evidence>
<proteinExistence type="predicted"/>
<reference evidence="2" key="1">
    <citation type="journal article" date="2024" name="Proc. Natl. Acad. Sci. U.S.A.">
        <title>Extraordinary preservation of gene collinearity over three hundred million years revealed in homosporous lycophytes.</title>
        <authorList>
            <person name="Li C."/>
            <person name="Wickell D."/>
            <person name="Kuo L.Y."/>
            <person name="Chen X."/>
            <person name="Nie B."/>
            <person name="Liao X."/>
            <person name="Peng D."/>
            <person name="Ji J."/>
            <person name="Jenkins J."/>
            <person name="Williams M."/>
            <person name="Shu S."/>
            <person name="Plott C."/>
            <person name="Barry K."/>
            <person name="Rajasekar S."/>
            <person name="Grimwood J."/>
            <person name="Han X."/>
            <person name="Sun S."/>
            <person name="Hou Z."/>
            <person name="He W."/>
            <person name="Dai G."/>
            <person name="Sun C."/>
            <person name="Schmutz J."/>
            <person name="Leebens-Mack J.H."/>
            <person name="Li F.W."/>
            <person name="Wang L."/>
        </authorList>
    </citation>
    <scope>NUCLEOTIDE SEQUENCE [LARGE SCALE GENOMIC DNA]</scope>
    <source>
        <strain evidence="2">cv. PW_Plant_1</strain>
    </source>
</reference>
<organism evidence="1 2">
    <name type="scientific">Diphasiastrum complanatum</name>
    <name type="common">Issler's clubmoss</name>
    <name type="synonym">Lycopodium complanatum</name>
    <dbReference type="NCBI Taxonomy" id="34168"/>
    <lineage>
        <taxon>Eukaryota</taxon>
        <taxon>Viridiplantae</taxon>
        <taxon>Streptophyta</taxon>
        <taxon>Embryophyta</taxon>
        <taxon>Tracheophyta</taxon>
        <taxon>Lycopodiopsida</taxon>
        <taxon>Lycopodiales</taxon>
        <taxon>Lycopodiaceae</taxon>
        <taxon>Lycopodioideae</taxon>
        <taxon>Diphasiastrum</taxon>
    </lineage>
</organism>
<evidence type="ECO:0000313" key="2">
    <source>
        <dbReference type="Proteomes" id="UP001162992"/>
    </source>
</evidence>
<gene>
    <name evidence="1" type="ORF">O6H91_14G010400</name>
</gene>
<accession>A0ACC2BLH0</accession>
<keyword evidence="2" id="KW-1185">Reference proteome</keyword>
<sequence length="191" mass="21518">MDRRRLHGFGYLLTKSIARESDLSHSRRSEMKRRVICSFKHRYHPSQLLGRHGCSCSSSAWYSWRHQIPVLAAAGFHAVAPDLRGYGDRDSPSDVQAYTAFHSVGDIIGLLDALGQEKAFVVGHDYGALLAWYVSILRPDRVKAVAALCVPAIIQNREGSLVEKLDQVYGKRFYISRFQEPGRAEAEFARP</sequence>
<dbReference type="EMBL" id="CM055105">
    <property type="protein sequence ID" value="KAJ7530613.1"/>
    <property type="molecule type" value="Genomic_DNA"/>
</dbReference>